<evidence type="ECO:0000259" key="2">
    <source>
        <dbReference type="PROSITE" id="PS50891"/>
    </source>
</evidence>
<name>A0AAV1WDN6_LUPLU</name>
<dbReference type="PANTHER" id="PTHR31301:SF120">
    <property type="entry name" value="LOB DOMAIN-CONTAINING PROTEIN 23-RELATED"/>
    <property type="match status" value="1"/>
</dbReference>
<dbReference type="Pfam" id="PF03195">
    <property type="entry name" value="LOB"/>
    <property type="match status" value="1"/>
</dbReference>
<evidence type="ECO:0000256" key="1">
    <source>
        <dbReference type="ARBA" id="ARBA00005474"/>
    </source>
</evidence>
<gene>
    <name evidence="3" type="ORF">LLUT_LOCUS8457</name>
</gene>
<protein>
    <recommendedName>
        <fullName evidence="2">LOB domain-containing protein</fullName>
    </recommendedName>
</protein>
<dbReference type="Proteomes" id="UP001497480">
    <property type="component" value="Unassembled WGS sequence"/>
</dbReference>
<evidence type="ECO:0000313" key="4">
    <source>
        <dbReference type="Proteomes" id="UP001497480"/>
    </source>
</evidence>
<keyword evidence="4" id="KW-1185">Reference proteome</keyword>
<organism evidence="3 4">
    <name type="scientific">Lupinus luteus</name>
    <name type="common">European yellow lupine</name>
    <dbReference type="NCBI Taxonomy" id="3873"/>
    <lineage>
        <taxon>Eukaryota</taxon>
        <taxon>Viridiplantae</taxon>
        <taxon>Streptophyta</taxon>
        <taxon>Embryophyta</taxon>
        <taxon>Tracheophyta</taxon>
        <taxon>Spermatophyta</taxon>
        <taxon>Magnoliopsida</taxon>
        <taxon>eudicotyledons</taxon>
        <taxon>Gunneridae</taxon>
        <taxon>Pentapetalae</taxon>
        <taxon>rosids</taxon>
        <taxon>fabids</taxon>
        <taxon>Fabales</taxon>
        <taxon>Fabaceae</taxon>
        <taxon>Papilionoideae</taxon>
        <taxon>50 kb inversion clade</taxon>
        <taxon>genistoids sensu lato</taxon>
        <taxon>core genistoids</taxon>
        <taxon>Genisteae</taxon>
        <taxon>Lupinus</taxon>
    </lineage>
</organism>
<comment type="similarity">
    <text evidence="1">Belongs to the LOB domain-containing protein family.</text>
</comment>
<reference evidence="3 4" key="1">
    <citation type="submission" date="2024-03" db="EMBL/GenBank/DDBJ databases">
        <authorList>
            <person name="Martinez-Hernandez J."/>
        </authorList>
    </citation>
    <scope>NUCLEOTIDE SEQUENCE [LARGE SCALE GENOMIC DNA]</scope>
</reference>
<dbReference type="InterPro" id="IPR004883">
    <property type="entry name" value="LOB"/>
</dbReference>
<comment type="caution">
    <text evidence="3">The sequence shown here is derived from an EMBL/GenBank/DDBJ whole genome shotgun (WGS) entry which is preliminary data.</text>
</comment>
<dbReference type="EMBL" id="CAXHTB010000006">
    <property type="protein sequence ID" value="CAL0307397.1"/>
    <property type="molecule type" value="Genomic_DNA"/>
</dbReference>
<dbReference type="PANTHER" id="PTHR31301">
    <property type="entry name" value="LOB DOMAIN-CONTAINING PROTEIN 4-RELATED"/>
    <property type="match status" value="1"/>
</dbReference>
<evidence type="ECO:0000313" key="3">
    <source>
        <dbReference type="EMBL" id="CAL0307397.1"/>
    </source>
</evidence>
<proteinExistence type="inferred from homology"/>
<dbReference type="PROSITE" id="PS50891">
    <property type="entry name" value="LOB"/>
    <property type="match status" value="1"/>
</dbReference>
<sequence length="158" mass="18021">MMISGRCAACKSQRRRCPSDCIFSPYFPPNDPHKFSCVHKIFGGSNVGKMLQQIPSYAREQAAETLYLEAKCRIEDPIYGCVGIISRLYQQIYDTEIELAKIQTQIAFHKLQNPHVEVESNFNVLATIEAESNLDLFAAQGNMGQFQYDDLNQVPRFY</sequence>
<accession>A0AAV1WDN6</accession>
<dbReference type="AlphaFoldDB" id="A0AAV1WDN6"/>
<feature type="domain" description="LOB" evidence="2">
    <location>
        <begin position="5"/>
        <end position="106"/>
    </location>
</feature>